<keyword evidence="3" id="KW-1185">Reference proteome</keyword>
<protein>
    <submittedName>
        <fullName evidence="2">Uncharacterized protein</fullName>
    </submittedName>
</protein>
<proteinExistence type="predicted"/>
<dbReference type="Proteomes" id="UP000774617">
    <property type="component" value="Unassembled WGS sequence"/>
</dbReference>
<organism evidence="2 3">
    <name type="scientific">Macrophomina phaseolina</name>
    <dbReference type="NCBI Taxonomy" id="35725"/>
    <lineage>
        <taxon>Eukaryota</taxon>
        <taxon>Fungi</taxon>
        <taxon>Dikarya</taxon>
        <taxon>Ascomycota</taxon>
        <taxon>Pezizomycotina</taxon>
        <taxon>Dothideomycetes</taxon>
        <taxon>Dothideomycetes incertae sedis</taxon>
        <taxon>Botryosphaeriales</taxon>
        <taxon>Botryosphaeriaceae</taxon>
        <taxon>Macrophomina</taxon>
    </lineage>
</organism>
<feature type="region of interest" description="Disordered" evidence="1">
    <location>
        <begin position="242"/>
        <end position="271"/>
    </location>
</feature>
<gene>
    <name evidence="2" type="ORF">B0J12DRAFT_745647</name>
</gene>
<comment type="caution">
    <text evidence="2">The sequence shown here is derived from an EMBL/GenBank/DDBJ whole genome shotgun (WGS) entry which is preliminary data.</text>
</comment>
<evidence type="ECO:0000313" key="2">
    <source>
        <dbReference type="EMBL" id="KAH7028346.1"/>
    </source>
</evidence>
<accession>A0ABQ8FUU7</accession>
<sequence>MSRRPILKASLPKPLAIISGIALVASTQYILENEKASRCKAANDNISKANFVDTPPLPKKDPPKSRSRIPWPPDYVDSHNQARYLIQKELYERSLSHPPPASPLDPPPREDRTCTDRRWAQLMDGTITHRETTLVEDWRTGMLHVEDRMWDTTRSGVLRFHNVTKRFPPIQKGDIVQGQESGVYCDRKAGDEDAKCYRRYFWNFVADTASWKVQKSKHSDKPLPGWRADKDLNGEELVRVASNMPKPPAGFRVPPVMKVDPKPTVDIEEGQ</sequence>
<evidence type="ECO:0000256" key="1">
    <source>
        <dbReference type="SAM" id="MobiDB-lite"/>
    </source>
</evidence>
<evidence type="ECO:0000313" key="3">
    <source>
        <dbReference type="Proteomes" id="UP000774617"/>
    </source>
</evidence>
<feature type="region of interest" description="Disordered" evidence="1">
    <location>
        <begin position="48"/>
        <end position="73"/>
    </location>
</feature>
<dbReference type="EMBL" id="JAGTJR010000050">
    <property type="protein sequence ID" value="KAH7028346.1"/>
    <property type="molecule type" value="Genomic_DNA"/>
</dbReference>
<name>A0ABQ8FUU7_9PEZI</name>
<reference evidence="2 3" key="1">
    <citation type="journal article" date="2021" name="Nat. Commun.">
        <title>Genetic determinants of endophytism in the Arabidopsis root mycobiome.</title>
        <authorList>
            <person name="Mesny F."/>
            <person name="Miyauchi S."/>
            <person name="Thiergart T."/>
            <person name="Pickel B."/>
            <person name="Atanasova L."/>
            <person name="Karlsson M."/>
            <person name="Huettel B."/>
            <person name="Barry K.W."/>
            <person name="Haridas S."/>
            <person name="Chen C."/>
            <person name="Bauer D."/>
            <person name="Andreopoulos W."/>
            <person name="Pangilinan J."/>
            <person name="LaButti K."/>
            <person name="Riley R."/>
            <person name="Lipzen A."/>
            <person name="Clum A."/>
            <person name="Drula E."/>
            <person name="Henrissat B."/>
            <person name="Kohler A."/>
            <person name="Grigoriev I.V."/>
            <person name="Martin F.M."/>
            <person name="Hacquard S."/>
        </authorList>
    </citation>
    <scope>NUCLEOTIDE SEQUENCE [LARGE SCALE GENOMIC DNA]</scope>
    <source>
        <strain evidence="2 3">MPI-SDFR-AT-0080</strain>
    </source>
</reference>